<dbReference type="Pfam" id="PF20437">
    <property type="entry name" value="LonC_helical"/>
    <property type="match status" value="1"/>
</dbReference>
<dbReference type="EMBL" id="CM001377">
    <property type="protein sequence ID" value="EHM10094.1"/>
    <property type="molecule type" value="Genomic_DNA"/>
</dbReference>
<keyword evidence="7" id="KW-1185">Reference proteome</keyword>
<organism evidence="6 7">
    <name type="scientific">Thermanaerovibrio velox DSM 12556</name>
    <dbReference type="NCBI Taxonomy" id="926567"/>
    <lineage>
        <taxon>Bacteria</taxon>
        <taxon>Thermotogati</taxon>
        <taxon>Synergistota</taxon>
        <taxon>Synergistia</taxon>
        <taxon>Synergistales</taxon>
        <taxon>Synergistaceae</taxon>
        <taxon>Thermanaerovibrio</taxon>
    </lineage>
</organism>
<protein>
    <recommendedName>
        <fullName evidence="2">endopeptidase La</fullName>
        <ecNumber evidence="2">3.4.21.53</ecNumber>
    </recommendedName>
</protein>
<dbReference type="PROSITE" id="PS51786">
    <property type="entry name" value="LON_PROTEOLYTIC"/>
    <property type="match status" value="1"/>
</dbReference>
<evidence type="ECO:0000256" key="4">
    <source>
        <dbReference type="SAM" id="MobiDB-lite"/>
    </source>
</evidence>
<sequence length="831" mass="93293">MEDYRFAVPIDKLRRITDVRSLGFADTDELGCLKGLIGQERAVRSISFGLAVNSKGYNLFVVGNPGSGRTTYILEELSNRAKEMPAPSDWVYVYNFKEPQEPMAINLPAGMGRELARDMEETLEDLKVTLSKAFDNSQYEDSKAQLVREFQEQVNALMEELKDWAVERGFVIKRTPQGFVNLPLVKEVSESGEVSQREMQQEEFEALGEEEQQRLQRVSEEISQRTLEILRQIREREKGLKDRIKSLEAEICRGAIKPHFDELKEAYGSYGSCSQWLDQLAEDVVANFSAFIAAGRDDNAEVDFSKYQVNVFVSNDPAQGAPVIRETNPTYYNLVGKVEYESRQGYLYTDFKKIVPGAIHKANGGFLVLEAEELFRHFMSWDALKRVLRTQELSIENLGEQLGFVPVSSLRPAPIPVDLKVVIVGTYWIYYLLNIYDPEFQKIFKIKAHFDSDMPRNPETEKLLACFVANFVKKEGGIAFDSEAVAEVIEWSCRLSENQDRMSTQFNRIAEILVESTAWAKMERSAKVGRDHVRKAIEEKIFRSNLIEERLRRAFEEGFIRVDTEGRAVGQINGLTVVDMVDHAFGHPVRITANVFMGQEGVVNIEREVKMTGPIHNKGLLTLQSYLGRKYAQDMPLSLSARIAFEQTYSGIEGDSASSTELYCLISAIAGVPLRQDVAVTGSVDQFGNVQPIGGVNEKIEGFFRYCKAKGLSGTQGVMIPVQNVKNLMLHHDVLDAVKEGKFHIWAVENIDQGLELLTGIQAGVPAEDGSYPEGTVHGLAKERLKKMLEKLKESKKGANDNVSEGEGDSDSDEEPMDVDDPAGSDDGEED</sequence>
<dbReference type="Pfam" id="PF20436">
    <property type="entry name" value="LonB_AAA-LID"/>
    <property type="match status" value="1"/>
</dbReference>
<dbReference type="Gene3D" id="3.30.230.10">
    <property type="match status" value="1"/>
</dbReference>
<comment type="similarity">
    <text evidence="2">Belongs to the peptidase S16 family.</text>
</comment>
<evidence type="ECO:0000313" key="6">
    <source>
        <dbReference type="EMBL" id="EHM10094.1"/>
    </source>
</evidence>
<comment type="catalytic activity">
    <reaction evidence="2">
        <text>Hydrolysis of proteins in presence of ATP.</text>
        <dbReference type="EC" id="3.4.21.53"/>
    </reaction>
</comment>
<dbReference type="Gene3D" id="3.40.50.300">
    <property type="entry name" value="P-loop containing nucleotide triphosphate hydrolases"/>
    <property type="match status" value="2"/>
</dbReference>
<dbReference type="PANTHER" id="PTHR10046">
    <property type="entry name" value="ATP DEPENDENT LON PROTEASE FAMILY MEMBER"/>
    <property type="match status" value="1"/>
</dbReference>
<dbReference type="RefSeq" id="WP_006583588.1">
    <property type="nucleotide sequence ID" value="NZ_CM001377.1"/>
</dbReference>
<feature type="coiled-coil region" evidence="3">
    <location>
        <begin position="201"/>
        <end position="250"/>
    </location>
</feature>
<feature type="coiled-coil region" evidence="3">
    <location>
        <begin position="116"/>
        <end position="167"/>
    </location>
</feature>
<accession>H0US05</accession>
<dbReference type="InterPro" id="IPR014721">
    <property type="entry name" value="Ribsml_uS5_D2-typ_fold_subgr"/>
</dbReference>
<dbReference type="InterPro" id="IPR027417">
    <property type="entry name" value="P-loop_NTPase"/>
</dbReference>
<dbReference type="Proteomes" id="UP000005730">
    <property type="component" value="Chromosome"/>
</dbReference>
<proteinExistence type="inferred from homology"/>
<dbReference type="GO" id="GO:0004252">
    <property type="term" value="F:serine-type endopeptidase activity"/>
    <property type="evidence" value="ECO:0007669"/>
    <property type="project" value="UniProtKB-UniRule"/>
</dbReference>
<dbReference type="Gene3D" id="1.10.8.60">
    <property type="match status" value="1"/>
</dbReference>
<dbReference type="InterPro" id="IPR041699">
    <property type="entry name" value="AAA_32"/>
</dbReference>
<feature type="active site" evidence="2">
    <location>
        <position position="699"/>
    </location>
</feature>
<dbReference type="InterPro" id="IPR046844">
    <property type="entry name" value="Lon-like_helical"/>
</dbReference>
<dbReference type="SUPFAM" id="SSF54211">
    <property type="entry name" value="Ribosomal protein S5 domain 2-like"/>
    <property type="match status" value="1"/>
</dbReference>
<dbReference type="GO" id="GO:0004176">
    <property type="term" value="F:ATP-dependent peptidase activity"/>
    <property type="evidence" value="ECO:0007669"/>
    <property type="project" value="UniProtKB-UniRule"/>
</dbReference>
<dbReference type="Pfam" id="PF05362">
    <property type="entry name" value="Lon_C"/>
    <property type="match status" value="1"/>
</dbReference>
<dbReference type="GO" id="GO:0006508">
    <property type="term" value="P:proteolysis"/>
    <property type="evidence" value="ECO:0007669"/>
    <property type="project" value="UniProtKB-KW"/>
</dbReference>
<evidence type="ECO:0000313" key="7">
    <source>
        <dbReference type="Proteomes" id="UP000005730"/>
    </source>
</evidence>
<evidence type="ECO:0000259" key="5">
    <source>
        <dbReference type="PROSITE" id="PS51786"/>
    </source>
</evidence>
<name>H0US05_9BACT</name>
<keyword evidence="2" id="KW-0720">Serine protease</keyword>
<dbReference type="AlphaFoldDB" id="H0US05"/>
<dbReference type="eggNOG" id="COG1067">
    <property type="taxonomic scope" value="Bacteria"/>
</dbReference>
<dbReference type="InterPro" id="IPR027065">
    <property type="entry name" value="Lon_Prtase"/>
</dbReference>
<gene>
    <name evidence="6" type="ORF">TheveDRAFT_0962</name>
</gene>
<dbReference type="HOGENOM" id="CLU_014785_0_1_0"/>
<dbReference type="SUPFAM" id="SSF52540">
    <property type="entry name" value="P-loop containing nucleoside triphosphate hydrolases"/>
    <property type="match status" value="1"/>
</dbReference>
<dbReference type="OrthoDB" id="9758568at2"/>
<dbReference type="STRING" id="926567.TheveDRAFT_0962"/>
<feature type="active site" evidence="2">
    <location>
        <position position="656"/>
    </location>
</feature>
<dbReference type="GO" id="GO:0030163">
    <property type="term" value="P:protein catabolic process"/>
    <property type="evidence" value="ECO:0007669"/>
    <property type="project" value="InterPro"/>
</dbReference>
<evidence type="ECO:0000256" key="3">
    <source>
        <dbReference type="SAM" id="Coils"/>
    </source>
</evidence>
<reference evidence="6 7" key="1">
    <citation type="submission" date="2011-10" db="EMBL/GenBank/DDBJ databases">
        <title>The Noncontiguous Finished genome of Thermanaerovibrio velox DSM 12556.</title>
        <authorList>
            <consortium name="US DOE Joint Genome Institute (JGI-PGF)"/>
            <person name="Lucas S."/>
            <person name="Copeland A."/>
            <person name="Lapidus A."/>
            <person name="Glavina del Rio T."/>
            <person name="Dalin E."/>
            <person name="Tice H."/>
            <person name="Bruce D."/>
            <person name="Goodwin L."/>
            <person name="Pitluck S."/>
            <person name="Peters L."/>
            <person name="Mikhailova N."/>
            <person name="Teshima H."/>
            <person name="Kyrpides N."/>
            <person name="Mavromatis K."/>
            <person name="Ivanova N."/>
            <person name="Markowitz V."/>
            <person name="Cheng J.-F."/>
            <person name="Hugenholtz P."/>
            <person name="Woyke T."/>
            <person name="Wu D."/>
            <person name="Spring S."/>
            <person name="Brambilla E.-M."/>
            <person name="Klenk H.-P."/>
            <person name="Eisen J.A."/>
        </authorList>
    </citation>
    <scope>NUCLEOTIDE SEQUENCE [LARGE SCALE GENOMIC DNA]</scope>
    <source>
        <strain evidence="6 7">DSM 12556</strain>
    </source>
</reference>
<dbReference type="Pfam" id="PF13654">
    <property type="entry name" value="AAA_32"/>
    <property type="match status" value="1"/>
</dbReference>
<keyword evidence="2" id="KW-0378">Hydrolase</keyword>
<dbReference type="PRINTS" id="PR00830">
    <property type="entry name" value="ENDOLAPTASE"/>
</dbReference>
<feature type="domain" description="Lon proteolytic" evidence="5">
    <location>
        <begin position="566"/>
        <end position="761"/>
    </location>
</feature>
<dbReference type="InterPro" id="IPR008269">
    <property type="entry name" value="Lon_proteolytic"/>
</dbReference>
<dbReference type="EC" id="3.4.21.53" evidence="2"/>
<evidence type="ECO:0000256" key="2">
    <source>
        <dbReference type="PROSITE-ProRule" id="PRU01122"/>
    </source>
</evidence>
<keyword evidence="3" id="KW-0175">Coiled coil</keyword>
<evidence type="ECO:0000256" key="1">
    <source>
        <dbReference type="ARBA" id="ARBA00022670"/>
    </source>
</evidence>
<dbReference type="InterPro" id="IPR020568">
    <property type="entry name" value="Ribosomal_Su5_D2-typ_SF"/>
</dbReference>
<feature type="compositionally biased region" description="Acidic residues" evidence="4">
    <location>
        <begin position="804"/>
        <end position="831"/>
    </location>
</feature>
<keyword evidence="1 2" id="KW-0645">Protease</keyword>
<feature type="region of interest" description="Disordered" evidence="4">
    <location>
        <begin position="791"/>
        <end position="831"/>
    </location>
</feature>
<dbReference type="GO" id="GO:0005524">
    <property type="term" value="F:ATP binding"/>
    <property type="evidence" value="ECO:0007669"/>
    <property type="project" value="InterPro"/>
</dbReference>
<dbReference type="InterPro" id="IPR046843">
    <property type="entry name" value="LonB_AAA-LID"/>
</dbReference>